<accession>A0ABS7KCZ7</accession>
<proteinExistence type="predicted"/>
<dbReference type="Proteomes" id="UP000706031">
    <property type="component" value="Unassembled WGS sequence"/>
</dbReference>
<protein>
    <submittedName>
        <fullName evidence="6">HK97 family phage prohead protease</fullName>
    </submittedName>
</protein>
<evidence type="ECO:0000259" key="5">
    <source>
        <dbReference type="Pfam" id="PF04586"/>
    </source>
</evidence>
<evidence type="ECO:0000313" key="7">
    <source>
        <dbReference type="Proteomes" id="UP000706031"/>
    </source>
</evidence>
<feature type="domain" description="Prohead serine protease" evidence="5">
    <location>
        <begin position="16"/>
        <end position="170"/>
    </location>
</feature>
<dbReference type="GO" id="GO:0008233">
    <property type="term" value="F:peptidase activity"/>
    <property type="evidence" value="ECO:0007669"/>
    <property type="project" value="UniProtKB-KW"/>
</dbReference>
<evidence type="ECO:0000256" key="4">
    <source>
        <dbReference type="SAM" id="MobiDB-lite"/>
    </source>
</evidence>
<comment type="caution">
    <text evidence="6">The sequence shown here is derived from an EMBL/GenBank/DDBJ whole genome shotgun (WGS) entry which is preliminary data.</text>
</comment>
<dbReference type="EMBL" id="JACLIC010000003">
    <property type="protein sequence ID" value="MBY0202008.1"/>
    <property type="molecule type" value="Genomic_DNA"/>
</dbReference>
<name>A0ABS7KCZ7_9BACL</name>
<evidence type="ECO:0000313" key="6">
    <source>
        <dbReference type="EMBL" id="MBY0202008.1"/>
    </source>
</evidence>
<gene>
    <name evidence="6" type="ORF">H7T88_01960</name>
</gene>
<evidence type="ECO:0000256" key="3">
    <source>
        <dbReference type="ARBA" id="ARBA00022801"/>
    </source>
</evidence>
<feature type="region of interest" description="Disordered" evidence="4">
    <location>
        <begin position="1"/>
        <end position="21"/>
    </location>
</feature>
<dbReference type="InterPro" id="IPR006433">
    <property type="entry name" value="Prohead_protease"/>
</dbReference>
<evidence type="ECO:0000256" key="2">
    <source>
        <dbReference type="ARBA" id="ARBA00022670"/>
    </source>
</evidence>
<keyword evidence="7" id="KW-1185">Reference proteome</keyword>
<feature type="compositionally biased region" description="Polar residues" evidence="4">
    <location>
        <begin position="7"/>
        <end position="16"/>
    </location>
</feature>
<keyword evidence="1" id="KW-1188">Viral release from host cell</keyword>
<dbReference type="RefSeq" id="WP_221786575.1">
    <property type="nucleotide sequence ID" value="NZ_JACLIC010000003.1"/>
</dbReference>
<dbReference type="NCBIfam" id="TIGR01543">
    <property type="entry name" value="proheadase_HK97"/>
    <property type="match status" value="1"/>
</dbReference>
<dbReference type="GO" id="GO:0006508">
    <property type="term" value="P:proteolysis"/>
    <property type="evidence" value="ECO:0007669"/>
    <property type="project" value="UniProtKB-KW"/>
</dbReference>
<organism evidence="6 7">
    <name type="scientific">Paenibacillus cucumis</name>
    <name type="common">ex Kampfer et al. 2016</name>
    <dbReference type="NCBI Taxonomy" id="1776858"/>
    <lineage>
        <taxon>Bacteria</taxon>
        <taxon>Bacillati</taxon>
        <taxon>Bacillota</taxon>
        <taxon>Bacilli</taxon>
        <taxon>Bacillales</taxon>
        <taxon>Paenibacillaceae</taxon>
        <taxon>Paenibacillus</taxon>
    </lineage>
</organism>
<evidence type="ECO:0000256" key="1">
    <source>
        <dbReference type="ARBA" id="ARBA00022612"/>
    </source>
</evidence>
<keyword evidence="3" id="KW-0378">Hydrolase</keyword>
<keyword evidence="2 6" id="KW-0645">Protease</keyword>
<dbReference type="Pfam" id="PF04586">
    <property type="entry name" value="Peptidase_S78"/>
    <property type="match status" value="1"/>
</dbReference>
<sequence>MRKEVQQTRGQHMKLSSRSEKNGQEMTIEGYFALYNTETELWPGAYEEIAPGAFDGTLSNDVRALVNHDTTLVLGRNKAGTLKLKTDSQGLWGKIKINPSDADAVSLYERVKRGDVDQCSFGFNILEEDTDHRNDGSVKWTIRKIDLHEVSVCTFPAYQATGIQARKSSFYKQPRSLEERKVMLRERLEFIQRDSKRKEHETNRREKYQ</sequence>
<dbReference type="InterPro" id="IPR054613">
    <property type="entry name" value="Peptidase_S78_dom"/>
</dbReference>
<reference evidence="6 7" key="1">
    <citation type="submission" date="2020-08" db="EMBL/GenBank/DDBJ databases">
        <title>Fungal Genomes of the International Space Station.</title>
        <authorList>
            <person name="Seuylemezian A."/>
            <person name="Singh N.K."/>
            <person name="Wood J."/>
            <person name="Venkateswaran K."/>
        </authorList>
    </citation>
    <scope>NUCLEOTIDE SEQUENCE [LARGE SCALE GENOMIC DNA]</scope>
    <source>
        <strain evidence="6 7">S/N-304-OC-R4</strain>
    </source>
</reference>